<evidence type="ECO:0000256" key="6">
    <source>
        <dbReference type="ARBA" id="ARBA00023004"/>
    </source>
</evidence>
<evidence type="ECO:0000256" key="13">
    <source>
        <dbReference type="SAM" id="SignalP"/>
    </source>
</evidence>
<dbReference type="InterPro" id="IPR036942">
    <property type="entry name" value="Beta-barrel_TonB_sf"/>
</dbReference>
<dbReference type="Pfam" id="PF07715">
    <property type="entry name" value="Plug"/>
    <property type="match status" value="1"/>
</dbReference>
<keyword evidence="10 11" id="KW-0998">Cell outer membrane</keyword>
<keyword evidence="4" id="KW-0410">Iron transport</keyword>
<keyword evidence="7" id="KW-0406">Ion transport</keyword>
<evidence type="ECO:0000313" key="16">
    <source>
        <dbReference type="EMBL" id="MDO7834807.1"/>
    </source>
</evidence>
<dbReference type="EMBL" id="JAUQOM010000002">
    <property type="protein sequence ID" value="MDO7834807.1"/>
    <property type="molecule type" value="Genomic_DNA"/>
</dbReference>
<keyword evidence="9 11" id="KW-0472">Membrane</keyword>
<keyword evidence="8 12" id="KW-0798">TonB box</keyword>
<dbReference type="SUPFAM" id="SSF56935">
    <property type="entry name" value="Porins"/>
    <property type="match status" value="1"/>
</dbReference>
<comment type="subcellular location">
    <subcellularLocation>
        <location evidence="1 11">Cell outer membrane</location>
        <topology evidence="1 11">Multi-pass membrane protein</topology>
    </subcellularLocation>
</comment>
<evidence type="ECO:0000259" key="14">
    <source>
        <dbReference type="Pfam" id="PF00593"/>
    </source>
</evidence>
<organism evidence="16 17">
    <name type="scientific">Sphingobium cyanobacteriorum</name>
    <dbReference type="NCBI Taxonomy" id="3063954"/>
    <lineage>
        <taxon>Bacteria</taxon>
        <taxon>Pseudomonadati</taxon>
        <taxon>Pseudomonadota</taxon>
        <taxon>Alphaproteobacteria</taxon>
        <taxon>Sphingomonadales</taxon>
        <taxon>Sphingomonadaceae</taxon>
        <taxon>Sphingobium</taxon>
    </lineage>
</organism>
<evidence type="ECO:0000256" key="12">
    <source>
        <dbReference type="RuleBase" id="RU003357"/>
    </source>
</evidence>
<comment type="caution">
    <text evidence="16">The sequence shown here is derived from an EMBL/GenBank/DDBJ whole genome shotgun (WGS) entry which is preliminary data.</text>
</comment>
<evidence type="ECO:0000256" key="2">
    <source>
        <dbReference type="ARBA" id="ARBA00022448"/>
    </source>
</evidence>
<keyword evidence="17" id="KW-1185">Reference proteome</keyword>
<dbReference type="Proteomes" id="UP001176471">
    <property type="component" value="Unassembled WGS sequence"/>
</dbReference>
<evidence type="ECO:0000256" key="7">
    <source>
        <dbReference type="ARBA" id="ARBA00023065"/>
    </source>
</evidence>
<evidence type="ECO:0000256" key="9">
    <source>
        <dbReference type="ARBA" id="ARBA00023136"/>
    </source>
</evidence>
<dbReference type="Gene3D" id="2.40.170.20">
    <property type="entry name" value="TonB-dependent receptor, beta-barrel domain"/>
    <property type="match status" value="2"/>
</dbReference>
<dbReference type="InterPro" id="IPR012910">
    <property type="entry name" value="Plug_dom"/>
</dbReference>
<dbReference type="PANTHER" id="PTHR32552:SF81">
    <property type="entry name" value="TONB-DEPENDENT OUTER MEMBRANE RECEPTOR"/>
    <property type="match status" value="1"/>
</dbReference>
<feature type="signal peptide" evidence="13">
    <location>
        <begin position="1"/>
        <end position="21"/>
    </location>
</feature>
<dbReference type="PROSITE" id="PS52016">
    <property type="entry name" value="TONB_DEPENDENT_REC_3"/>
    <property type="match status" value="1"/>
</dbReference>
<dbReference type="InterPro" id="IPR000531">
    <property type="entry name" value="Beta-barrel_TonB"/>
</dbReference>
<evidence type="ECO:0000256" key="8">
    <source>
        <dbReference type="ARBA" id="ARBA00023077"/>
    </source>
</evidence>
<keyword evidence="3 11" id="KW-1134">Transmembrane beta strand</keyword>
<feature type="chain" id="PRO_5046627671" evidence="13">
    <location>
        <begin position="22"/>
        <end position="796"/>
    </location>
</feature>
<keyword evidence="5 11" id="KW-0812">Transmembrane</keyword>
<keyword evidence="6" id="KW-0408">Iron</keyword>
<feature type="domain" description="TonB-dependent receptor-like beta-barrel" evidence="14">
    <location>
        <begin position="315"/>
        <end position="728"/>
    </location>
</feature>
<name>A0ABT8ZJU8_9SPHN</name>
<dbReference type="InterPro" id="IPR039426">
    <property type="entry name" value="TonB-dep_rcpt-like"/>
</dbReference>
<evidence type="ECO:0000256" key="11">
    <source>
        <dbReference type="PROSITE-ProRule" id="PRU01360"/>
    </source>
</evidence>
<evidence type="ECO:0000256" key="1">
    <source>
        <dbReference type="ARBA" id="ARBA00004571"/>
    </source>
</evidence>
<evidence type="ECO:0000313" key="17">
    <source>
        <dbReference type="Proteomes" id="UP001176471"/>
    </source>
</evidence>
<keyword evidence="13" id="KW-0732">Signal</keyword>
<feature type="domain" description="TonB-dependent receptor plug" evidence="15">
    <location>
        <begin position="51"/>
        <end position="162"/>
    </location>
</feature>
<protein>
    <submittedName>
        <fullName evidence="16">TonB-dependent receptor</fullName>
    </submittedName>
</protein>
<evidence type="ECO:0000256" key="10">
    <source>
        <dbReference type="ARBA" id="ARBA00023237"/>
    </source>
</evidence>
<dbReference type="RefSeq" id="WP_304535283.1">
    <property type="nucleotide sequence ID" value="NZ_JAUQOM010000002.1"/>
</dbReference>
<comment type="similarity">
    <text evidence="11 12">Belongs to the TonB-dependent receptor family.</text>
</comment>
<sequence length="796" mass="86146">MKDMLKVLLLCSAAMPAAAIAQSNPAPATPAVTSAGIDEIIVTAQKREQNLQKVPIAITALTAQALQAKGINTLSDLVSVPPPGLSAQPFAGAAQSLIFDMRGISNPDPTQGTAELGVAIYLDDVYLGRSQGLGTELSDPERIEVLRGPQGTLFGRNAEGGAVRIVTSKPTGEFGGRVKLGIGNYGQRRYEAHINLPEIAGFAVKIDYLDTNLDGYTKNGTARVAGLAQQRDFGALDNRGYRVSVRWKPVDGATIDYAYDNAKTESVGDWHVLVAPNPVPPGFVLPATYRNKARGIESISKRTDTSYAPMFNEPFIVKTQGHTLTAQYEVSDDITVKSITAWRRVRSSGSQTLNGAYSLVPFEFTPGLNRPLPAAALRPDPRFGALGTVDSTASIYAVTGVVPYAELRQNQFSQELQLIGSTDTLEWVVGGYFFRERVTDNRQTFFNGVFLDSGKDGAFTDFVGTNPFSLPFPNQGASNQSARSRSYAAFAQFTWTPDFADGRLHITPGVRYTNDRKTAARTLFGGLPVGPINRLFEEKRFDPAMTIAYDVAPTVNAYARYAQAYRAGGAGIRDPKFGSFGAEVNKAYELGLKSSFMDRRVILNLSAFRNEISGRQLTVQVSPTDPAATATINVPGSAPVKGLEAELTISPARGLTLGATYAHLTGTLPADRLAGIDPTANFFIPNLPRNSGTVTFDYLSPDLGNARFAFHMDYSWADAFNSTVRVPKNSYAHPMKRNVANARISLQDIEVGPTNFMISYYMKNIFDTAYPVFTAPGSMAILSPPRTYGLEATMRF</sequence>
<evidence type="ECO:0000259" key="15">
    <source>
        <dbReference type="Pfam" id="PF07715"/>
    </source>
</evidence>
<gene>
    <name evidence="16" type="ORF">Q4610_07080</name>
</gene>
<dbReference type="PANTHER" id="PTHR32552">
    <property type="entry name" value="FERRICHROME IRON RECEPTOR-RELATED"/>
    <property type="match status" value="1"/>
</dbReference>
<evidence type="ECO:0000256" key="3">
    <source>
        <dbReference type="ARBA" id="ARBA00022452"/>
    </source>
</evidence>
<evidence type="ECO:0000256" key="5">
    <source>
        <dbReference type="ARBA" id="ARBA00022692"/>
    </source>
</evidence>
<proteinExistence type="inferred from homology"/>
<accession>A0ABT8ZJU8</accession>
<keyword evidence="2 11" id="KW-0813">Transport</keyword>
<reference evidence="16" key="1">
    <citation type="submission" date="2023-07" db="EMBL/GenBank/DDBJ databases">
        <title>Bacterial whole genome sequence for Sphingobium sp. HBC34.</title>
        <authorList>
            <person name="Le V."/>
            <person name="Ko S.-R."/>
            <person name="Ahn C.-Y."/>
            <person name="Oh H.-M."/>
        </authorList>
    </citation>
    <scope>NUCLEOTIDE SEQUENCE</scope>
    <source>
        <strain evidence="16">HBC34</strain>
    </source>
</reference>
<evidence type="ECO:0000256" key="4">
    <source>
        <dbReference type="ARBA" id="ARBA00022496"/>
    </source>
</evidence>
<dbReference type="Pfam" id="PF00593">
    <property type="entry name" value="TonB_dep_Rec_b-barrel"/>
    <property type="match status" value="1"/>
</dbReference>
<keyword evidence="16" id="KW-0675">Receptor</keyword>